<protein>
    <submittedName>
        <fullName evidence="2">Uncharacterized protein</fullName>
    </submittedName>
</protein>
<organism evidence="2 3">
    <name type="scientific">Parathielavia appendiculata</name>
    <dbReference type="NCBI Taxonomy" id="2587402"/>
    <lineage>
        <taxon>Eukaryota</taxon>
        <taxon>Fungi</taxon>
        <taxon>Dikarya</taxon>
        <taxon>Ascomycota</taxon>
        <taxon>Pezizomycotina</taxon>
        <taxon>Sordariomycetes</taxon>
        <taxon>Sordariomycetidae</taxon>
        <taxon>Sordariales</taxon>
        <taxon>Chaetomiaceae</taxon>
        <taxon>Parathielavia</taxon>
    </lineage>
</organism>
<proteinExistence type="predicted"/>
<keyword evidence="3" id="KW-1185">Reference proteome</keyword>
<gene>
    <name evidence="2" type="ORF">N657DRAFT_404350</name>
</gene>
<feature type="region of interest" description="Disordered" evidence="1">
    <location>
        <begin position="134"/>
        <end position="155"/>
    </location>
</feature>
<dbReference type="AlphaFoldDB" id="A0AAN6TQF9"/>
<sequence length="155" mass="17145">MTCAHPSRCTWWPSWKGWRIMPRESGIRSLSFPSMPEARPKIETMLADHHPSLPLSQTGYDRERHLLWEASGPALDLVAGPLSVCRHGFIYGPLSWIFSLMALQTDGFLPPKDSSCCKVDVFGAFCECLSLPSPSPSSVTPSLKEQCVDGATPNR</sequence>
<feature type="compositionally biased region" description="Low complexity" evidence="1">
    <location>
        <begin position="134"/>
        <end position="143"/>
    </location>
</feature>
<dbReference type="GeneID" id="87823977"/>
<reference evidence="2" key="2">
    <citation type="submission" date="2023-05" db="EMBL/GenBank/DDBJ databases">
        <authorList>
            <consortium name="Lawrence Berkeley National Laboratory"/>
            <person name="Steindorff A."/>
            <person name="Hensen N."/>
            <person name="Bonometti L."/>
            <person name="Westerberg I."/>
            <person name="Brannstrom I.O."/>
            <person name="Guillou S."/>
            <person name="Cros-Aarteil S."/>
            <person name="Calhoun S."/>
            <person name="Haridas S."/>
            <person name="Kuo A."/>
            <person name="Mondo S."/>
            <person name="Pangilinan J."/>
            <person name="Riley R."/>
            <person name="Labutti K."/>
            <person name="Andreopoulos B."/>
            <person name="Lipzen A."/>
            <person name="Chen C."/>
            <person name="Yanf M."/>
            <person name="Daum C."/>
            <person name="Ng V."/>
            <person name="Clum A."/>
            <person name="Ohm R."/>
            <person name="Martin F."/>
            <person name="Silar P."/>
            <person name="Natvig D."/>
            <person name="Lalanne C."/>
            <person name="Gautier V."/>
            <person name="Ament-Velasquez S.L."/>
            <person name="Kruys A."/>
            <person name="Hutchinson M.I."/>
            <person name="Powell A.J."/>
            <person name="Barry K."/>
            <person name="Miller A.N."/>
            <person name="Grigoriev I.V."/>
            <person name="Debuchy R."/>
            <person name="Gladieux P."/>
            <person name="Thoren M.H."/>
            <person name="Johannesson H."/>
        </authorList>
    </citation>
    <scope>NUCLEOTIDE SEQUENCE</scope>
    <source>
        <strain evidence="2">CBS 731.68</strain>
    </source>
</reference>
<name>A0AAN6TQF9_9PEZI</name>
<evidence type="ECO:0000313" key="3">
    <source>
        <dbReference type="Proteomes" id="UP001302602"/>
    </source>
</evidence>
<accession>A0AAN6TQF9</accession>
<reference evidence="2" key="1">
    <citation type="journal article" date="2023" name="Mol. Phylogenet. Evol.">
        <title>Genome-scale phylogeny and comparative genomics of the fungal order Sordariales.</title>
        <authorList>
            <person name="Hensen N."/>
            <person name="Bonometti L."/>
            <person name="Westerberg I."/>
            <person name="Brannstrom I.O."/>
            <person name="Guillou S."/>
            <person name="Cros-Aarteil S."/>
            <person name="Calhoun S."/>
            <person name="Haridas S."/>
            <person name="Kuo A."/>
            <person name="Mondo S."/>
            <person name="Pangilinan J."/>
            <person name="Riley R."/>
            <person name="LaButti K."/>
            <person name="Andreopoulos B."/>
            <person name="Lipzen A."/>
            <person name="Chen C."/>
            <person name="Yan M."/>
            <person name="Daum C."/>
            <person name="Ng V."/>
            <person name="Clum A."/>
            <person name="Steindorff A."/>
            <person name="Ohm R.A."/>
            <person name="Martin F."/>
            <person name="Silar P."/>
            <person name="Natvig D.O."/>
            <person name="Lalanne C."/>
            <person name="Gautier V."/>
            <person name="Ament-Velasquez S.L."/>
            <person name="Kruys A."/>
            <person name="Hutchinson M.I."/>
            <person name="Powell A.J."/>
            <person name="Barry K."/>
            <person name="Miller A.N."/>
            <person name="Grigoriev I.V."/>
            <person name="Debuchy R."/>
            <person name="Gladieux P."/>
            <person name="Hiltunen Thoren M."/>
            <person name="Johannesson H."/>
        </authorList>
    </citation>
    <scope>NUCLEOTIDE SEQUENCE</scope>
    <source>
        <strain evidence="2">CBS 731.68</strain>
    </source>
</reference>
<dbReference type="Proteomes" id="UP001302602">
    <property type="component" value="Unassembled WGS sequence"/>
</dbReference>
<dbReference type="RefSeq" id="XP_062642034.1">
    <property type="nucleotide sequence ID" value="XM_062787207.1"/>
</dbReference>
<dbReference type="EMBL" id="MU853275">
    <property type="protein sequence ID" value="KAK4118261.1"/>
    <property type="molecule type" value="Genomic_DNA"/>
</dbReference>
<comment type="caution">
    <text evidence="2">The sequence shown here is derived from an EMBL/GenBank/DDBJ whole genome shotgun (WGS) entry which is preliminary data.</text>
</comment>
<evidence type="ECO:0000256" key="1">
    <source>
        <dbReference type="SAM" id="MobiDB-lite"/>
    </source>
</evidence>
<evidence type="ECO:0000313" key="2">
    <source>
        <dbReference type="EMBL" id="KAK4118261.1"/>
    </source>
</evidence>